<keyword evidence="1" id="KW-0472">Membrane</keyword>
<feature type="transmembrane region" description="Helical" evidence="1">
    <location>
        <begin position="105"/>
        <end position="124"/>
    </location>
</feature>
<comment type="caution">
    <text evidence="3">The sequence shown here is derived from an EMBL/GenBank/DDBJ whole genome shotgun (WGS) entry which is preliminary data.</text>
</comment>
<evidence type="ECO:0000313" key="3">
    <source>
        <dbReference type="EMBL" id="MDW6091959.1"/>
    </source>
</evidence>
<evidence type="ECO:0000256" key="1">
    <source>
        <dbReference type="SAM" id="Phobius"/>
    </source>
</evidence>
<protein>
    <submittedName>
        <fullName evidence="3">VanZ family protein</fullName>
    </submittedName>
</protein>
<dbReference type="RefSeq" id="WP_038178104.1">
    <property type="nucleotide sequence ID" value="NZ_AP024903.1"/>
</dbReference>
<feature type="domain" description="VanZ-like" evidence="2">
    <location>
        <begin position="39"/>
        <end position="119"/>
    </location>
</feature>
<dbReference type="PANTHER" id="PTHR28008:SF1">
    <property type="entry name" value="DOMAIN PROTEIN, PUTATIVE (AFU_ORTHOLOGUE AFUA_3G10980)-RELATED"/>
    <property type="match status" value="1"/>
</dbReference>
<dbReference type="PANTHER" id="PTHR28008">
    <property type="entry name" value="DOMAIN PROTEIN, PUTATIVE (AFU_ORTHOLOGUE AFUA_3G10980)-RELATED"/>
    <property type="match status" value="1"/>
</dbReference>
<dbReference type="Proteomes" id="UP001279860">
    <property type="component" value="Unassembled WGS sequence"/>
</dbReference>
<dbReference type="NCBIfam" id="NF037970">
    <property type="entry name" value="vanZ_1"/>
    <property type="match status" value="1"/>
</dbReference>
<feature type="transmembrane region" description="Helical" evidence="1">
    <location>
        <begin position="71"/>
        <end position="93"/>
    </location>
</feature>
<evidence type="ECO:0000313" key="4">
    <source>
        <dbReference type="Proteomes" id="UP001279860"/>
    </source>
</evidence>
<keyword evidence="1" id="KW-0812">Transmembrane</keyword>
<dbReference type="Pfam" id="PF04892">
    <property type="entry name" value="VanZ"/>
    <property type="match status" value="1"/>
</dbReference>
<name>A0ABU4IRD3_9VIBR</name>
<keyword evidence="1" id="KW-1133">Transmembrane helix</keyword>
<feature type="transmembrane region" description="Helical" evidence="1">
    <location>
        <begin position="43"/>
        <end position="59"/>
    </location>
</feature>
<organism evidence="3 4">
    <name type="scientific">Vibrio rhizosphaerae</name>
    <dbReference type="NCBI Taxonomy" id="398736"/>
    <lineage>
        <taxon>Bacteria</taxon>
        <taxon>Pseudomonadati</taxon>
        <taxon>Pseudomonadota</taxon>
        <taxon>Gammaproteobacteria</taxon>
        <taxon>Vibrionales</taxon>
        <taxon>Vibrionaceae</taxon>
        <taxon>Vibrio</taxon>
    </lineage>
</organism>
<reference evidence="3 4" key="1">
    <citation type="submission" date="2023-11" db="EMBL/GenBank/DDBJ databases">
        <title>Plant-associative lifestyle of Vibrio porteresiae and its evolutionary dynamics.</title>
        <authorList>
            <person name="Rameshkumar N."/>
            <person name="Kirti K."/>
        </authorList>
    </citation>
    <scope>NUCLEOTIDE SEQUENCE [LARGE SCALE GENOMIC DNA]</scope>
    <source>
        <strain evidence="3 4">MSSRF7</strain>
    </source>
</reference>
<evidence type="ECO:0000259" key="2">
    <source>
        <dbReference type="Pfam" id="PF04892"/>
    </source>
</evidence>
<accession>A0ABU4IRD3</accession>
<sequence>MKQYRILILAVAVVGMLSLSKSSGVGAQYVIALEELLGGDKHLHFLCALMLTGLSVWVTRTQTRKEPSPHLIGWPTVLVITLMMLDECSQYWLERREFSVDDMMTNLLGAGIALCIATVVDYILSKRVVMPKS</sequence>
<proteinExistence type="predicted"/>
<keyword evidence="4" id="KW-1185">Reference proteome</keyword>
<dbReference type="InterPro" id="IPR006976">
    <property type="entry name" value="VanZ-like"/>
</dbReference>
<dbReference type="EMBL" id="JAWRCP010000001">
    <property type="protein sequence ID" value="MDW6091959.1"/>
    <property type="molecule type" value="Genomic_DNA"/>
</dbReference>
<gene>
    <name evidence="3" type="ORF">SBX64_05290</name>
</gene>